<evidence type="ECO:0000256" key="7">
    <source>
        <dbReference type="SAM" id="MobiDB-lite"/>
    </source>
</evidence>
<dbReference type="SUPFAM" id="SSF52540">
    <property type="entry name" value="P-loop containing nucleoside triphosphate hydrolases"/>
    <property type="match status" value="1"/>
</dbReference>
<evidence type="ECO:0000256" key="3">
    <source>
        <dbReference type="ARBA" id="ARBA00022679"/>
    </source>
</evidence>
<protein>
    <recommendedName>
        <fullName evidence="2">adenylate kinase</fullName>
        <ecNumber evidence="2">2.7.4.3</ecNumber>
    </recommendedName>
    <alternativeName>
        <fullName evidence="6">ATP:AMP phosphotransferase</fullName>
    </alternativeName>
</protein>
<keyword evidence="9" id="KW-1185">Reference proteome</keyword>
<dbReference type="GO" id="GO:0005524">
    <property type="term" value="F:ATP binding"/>
    <property type="evidence" value="ECO:0007669"/>
    <property type="project" value="InterPro"/>
</dbReference>
<accession>A0A6A1VX66</accession>
<evidence type="ECO:0000256" key="1">
    <source>
        <dbReference type="ARBA" id="ARBA00007220"/>
    </source>
</evidence>
<keyword evidence="5 8" id="KW-0418">Kinase</keyword>
<evidence type="ECO:0000256" key="5">
    <source>
        <dbReference type="ARBA" id="ARBA00022777"/>
    </source>
</evidence>
<dbReference type="Pfam" id="PF00406">
    <property type="entry name" value="ADK"/>
    <property type="match status" value="1"/>
</dbReference>
<evidence type="ECO:0000256" key="6">
    <source>
        <dbReference type="ARBA" id="ARBA00031517"/>
    </source>
</evidence>
<sequence>MIGLSSLSSRTASVVTASPPFYRLVRLALSRLYSGSTSAAAAEPQVDYNYYDHNHRAESDSERRRRLLPSSPMADSAGSAPPRGVQWVFIGSPSARKHVYAERLSKLLRVPHISMASLVRQDLSPRSSLYKQIANAVNRGELVPEDIIFGLLSKRLDDGYYEEKSGLYWMEFLGHQFRLHELNFSSQEILDELAEIDLVVNFKCTEDFLMRDQGRGTFAPIFQGMNFRYVPAPHSIIVRYSDADGTWKEKLQVYAKQNMLLEDYYREQKKLLEFQVGSAPGEAWQGLVAALHLQHINAARSSHKLTTGLDGL</sequence>
<feature type="region of interest" description="Disordered" evidence="7">
    <location>
        <begin position="55"/>
        <end position="81"/>
    </location>
</feature>
<dbReference type="Proteomes" id="UP000516437">
    <property type="component" value="Chromosome 4"/>
</dbReference>
<reference evidence="8 9" key="1">
    <citation type="journal article" date="2019" name="Plant Biotechnol. J.">
        <title>The red bayberry genome and genetic basis of sex determination.</title>
        <authorList>
            <person name="Jia H.M."/>
            <person name="Jia H.J."/>
            <person name="Cai Q.L."/>
            <person name="Wang Y."/>
            <person name="Zhao H.B."/>
            <person name="Yang W.F."/>
            <person name="Wang G.Y."/>
            <person name="Li Y.H."/>
            <person name="Zhan D.L."/>
            <person name="Shen Y.T."/>
            <person name="Niu Q.F."/>
            <person name="Chang L."/>
            <person name="Qiu J."/>
            <person name="Zhao L."/>
            <person name="Xie H.B."/>
            <person name="Fu W.Y."/>
            <person name="Jin J."/>
            <person name="Li X.W."/>
            <person name="Jiao Y."/>
            <person name="Zhou C.C."/>
            <person name="Tu T."/>
            <person name="Chai C.Y."/>
            <person name="Gao J.L."/>
            <person name="Fan L.J."/>
            <person name="van de Weg E."/>
            <person name="Wang J.Y."/>
            <person name="Gao Z.S."/>
        </authorList>
    </citation>
    <scope>NUCLEOTIDE SEQUENCE [LARGE SCALE GENOMIC DNA]</scope>
    <source>
        <tissue evidence="8">Leaves</tissue>
    </source>
</reference>
<proteinExistence type="inferred from homology"/>
<evidence type="ECO:0000256" key="4">
    <source>
        <dbReference type="ARBA" id="ARBA00022741"/>
    </source>
</evidence>
<evidence type="ECO:0000256" key="2">
    <source>
        <dbReference type="ARBA" id="ARBA00012955"/>
    </source>
</evidence>
<comment type="similarity">
    <text evidence="1">Belongs to the adenylate kinase family.</text>
</comment>
<dbReference type="AlphaFoldDB" id="A0A6A1VX66"/>
<dbReference type="OrthoDB" id="439792at2759"/>
<dbReference type="Gene3D" id="3.40.50.300">
    <property type="entry name" value="P-loop containing nucleotide triphosphate hydrolases"/>
    <property type="match status" value="1"/>
</dbReference>
<evidence type="ECO:0000313" key="9">
    <source>
        <dbReference type="Proteomes" id="UP000516437"/>
    </source>
</evidence>
<evidence type="ECO:0000313" key="8">
    <source>
        <dbReference type="EMBL" id="KAB1217333.1"/>
    </source>
</evidence>
<dbReference type="CDD" id="cd01428">
    <property type="entry name" value="ADK"/>
    <property type="match status" value="1"/>
</dbReference>
<dbReference type="PANTHER" id="PTHR23359">
    <property type="entry name" value="NUCLEOTIDE KINASE"/>
    <property type="match status" value="1"/>
</dbReference>
<dbReference type="InterPro" id="IPR027417">
    <property type="entry name" value="P-loop_NTPase"/>
</dbReference>
<dbReference type="EC" id="2.7.4.3" evidence="2"/>
<dbReference type="InterPro" id="IPR000850">
    <property type="entry name" value="Adenylat/UMP-CMP_kin"/>
</dbReference>
<name>A0A6A1VX66_9ROSI</name>
<dbReference type="GO" id="GO:0004017">
    <property type="term" value="F:AMP kinase activity"/>
    <property type="evidence" value="ECO:0007669"/>
    <property type="project" value="UniProtKB-EC"/>
</dbReference>
<keyword evidence="3" id="KW-0808">Transferase</keyword>
<organism evidence="8 9">
    <name type="scientific">Morella rubra</name>
    <name type="common">Chinese bayberry</name>
    <dbReference type="NCBI Taxonomy" id="262757"/>
    <lineage>
        <taxon>Eukaryota</taxon>
        <taxon>Viridiplantae</taxon>
        <taxon>Streptophyta</taxon>
        <taxon>Embryophyta</taxon>
        <taxon>Tracheophyta</taxon>
        <taxon>Spermatophyta</taxon>
        <taxon>Magnoliopsida</taxon>
        <taxon>eudicotyledons</taxon>
        <taxon>Gunneridae</taxon>
        <taxon>Pentapetalae</taxon>
        <taxon>rosids</taxon>
        <taxon>fabids</taxon>
        <taxon>Fagales</taxon>
        <taxon>Myricaceae</taxon>
        <taxon>Morella</taxon>
    </lineage>
</organism>
<keyword evidence="4" id="KW-0547">Nucleotide-binding</keyword>
<gene>
    <name evidence="8" type="ORF">CJ030_MR4G020988</name>
</gene>
<dbReference type="EMBL" id="RXIC02000022">
    <property type="protein sequence ID" value="KAB1217333.1"/>
    <property type="molecule type" value="Genomic_DNA"/>
</dbReference>
<comment type="caution">
    <text evidence="8">The sequence shown here is derived from an EMBL/GenBank/DDBJ whole genome shotgun (WGS) entry which is preliminary data.</text>
</comment>